<sequence length="71" mass="8418">MTKSMITIQNQLRKKEEIILKYRSASKCIFQNFRTSFLAYKPEKIGYGVLQQRGNILEHFFLIQSLYSNVL</sequence>
<evidence type="ECO:0000313" key="1">
    <source>
        <dbReference type="EMBL" id="JAI06395.1"/>
    </source>
</evidence>
<dbReference type="AlphaFoldDB" id="A0A0E9XUS4"/>
<reference evidence="1" key="1">
    <citation type="submission" date="2014-11" db="EMBL/GenBank/DDBJ databases">
        <authorList>
            <person name="Amaro Gonzalez C."/>
        </authorList>
    </citation>
    <scope>NUCLEOTIDE SEQUENCE</scope>
</reference>
<name>A0A0E9XUS4_ANGAN</name>
<accession>A0A0E9XUS4</accession>
<proteinExistence type="predicted"/>
<organism evidence="1">
    <name type="scientific">Anguilla anguilla</name>
    <name type="common">European freshwater eel</name>
    <name type="synonym">Muraena anguilla</name>
    <dbReference type="NCBI Taxonomy" id="7936"/>
    <lineage>
        <taxon>Eukaryota</taxon>
        <taxon>Metazoa</taxon>
        <taxon>Chordata</taxon>
        <taxon>Craniata</taxon>
        <taxon>Vertebrata</taxon>
        <taxon>Euteleostomi</taxon>
        <taxon>Actinopterygii</taxon>
        <taxon>Neopterygii</taxon>
        <taxon>Teleostei</taxon>
        <taxon>Anguilliformes</taxon>
        <taxon>Anguillidae</taxon>
        <taxon>Anguilla</taxon>
    </lineage>
</organism>
<protein>
    <submittedName>
        <fullName evidence="1">Uncharacterized protein</fullName>
    </submittedName>
</protein>
<dbReference type="EMBL" id="GBXM01002183">
    <property type="protein sequence ID" value="JAI06395.1"/>
    <property type="molecule type" value="Transcribed_RNA"/>
</dbReference>
<reference evidence="1" key="2">
    <citation type="journal article" date="2015" name="Fish Shellfish Immunol.">
        <title>Early steps in the European eel (Anguilla anguilla)-Vibrio vulnificus interaction in the gills: Role of the RtxA13 toxin.</title>
        <authorList>
            <person name="Callol A."/>
            <person name="Pajuelo D."/>
            <person name="Ebbesson L."/>
            <person name="Teles M."/>
            <person name="MacKenzie S."/>
            <person name="Amaro C."/>
        </authorList>
    </citation>
    <scope>NUCLEOTIDE SEQUENCE</scope>
</reference>